<feature type="transmembrane region" description="Helical" evidence="1">
    <location>
        <begin position="6"/>
        <end position="24"/>
    </location>
</feature>
<name>A0A1Q8E5S8_STRAI</name>
<organism evidence="2 4">
    <name type="scientific">Streptococcus acidominimus</name>
    <dbReference type="NCBI Taxonomy" id="1326"/>
    <lineage>
        <taxon>Bacteria</taxon>
        <taxon>Bacillati</taxon>
        <taxon>Bacillota</taxon>
        <taxon>Bacilli</taxon>
        <taxon>Lactobacillales</taxon>
        <taxon>Streptococcaceae</taxon>
        <taxon>Streptococcus</taxon>
    </lineage>
</organism>
<evidence type="ECO:0000313" key="5">
    <source>
        <dbReference type="Proteomes" id="UP000255213"/>
    </source>
</evidence>
<gene>
    <name evidence="2" type="ORF">BU200_10320</name>
    <name evidence="3" type="ORF">NCTC12957_01718</name>
</gene>
<keyword evidence="4" id="KW-1185">Reference proteome</keyword>
<keyword evidence="1" id="KW-1133">Transmembrane helix</keyword>
<evidence type="ECO:0000313" key="2">
    <source>
        <dbReference type="EMBL" id="OLF47145.1"/>
    </source>
</evidence>
<evidence type="ECO:0000256" key="1">
    <source>
        <dbReference type="SAM" id="Phobius"/>
    </source>
</evidence>
<dbReference type="EMBL" id="MSJL01000093">
    <property type="protein sequence ID" value="OLF47145.1"/>
    <property type="molecule type" value="Genomic_DNA"/>
</dbReference>
<dbReference type="Proteomes" id="UP000255213">
    <property type="component" value="Unassembled WGS sequence"/>
</dbReference>
<evidence type="ECO:0000313" key="3">
    <source>
        <dbReference type="EMBL" id="SUN08129.1"/>
    </source>
</evidence>
<dbReference type="AlphaFoldDB" id="A0A1Q8E5S8"/>
<evidence type="ECO:0000313" key="4">
    <source>
        <dbReference type="Proteomes" id="UP000186437"/>
    </source>
</evidence>
<protein>
    <submittedName>
        <fullName evidence="3">Membrane protein</fullName>
    </submittedName>
</protein>
<keyword evidence="1" id="KW-0472">Membrane</keyword>
<reference evidence="2" key="2">
    <citation type="submission" date="2016-12" db="EMBL/GenBank/DDBJ databases">
        <authorList>
            <person name="Song W.-J."/>
            <person name="Kurnit D.M."/>
        </authorList>
    </citation>
    <scope>NUCLEOTIDE SEQUENCE [LARGE SCALE GENOMIC DNA]</scope>
    <source>
        <strain evidence="2">ATCC 51725</strain>
    </source>
</reference>
<sequence length="134" mass="15407">MKNWQKWILGFIFSVAVIIGIGVLEQMNKQEQLKQEMIKVVESEEVRKIFEDELKYIEPEALTDKAIIKSYAINYNSFNKNPMGGFSTALIINGNEKLYIRIGIDKDKSTNKLIVYSSTISNELQALLEEKLDD</sequence>
<reference evidence="4" key="1">
    <citation type="submission" date="2016-12" db="EMBL/GenBank/DDBJ databases">
        <authorList>
            <person name="Gulvik C.A."/>
        </authorList>
    </citation>
    <scope>NUCLEOTIDE SEQUENCE [LARGE SCALE GENOMIC DNA]</scope>
    <source>
        <strain evidence="4">ATCC 51725</strain>
    </source>
</reference>
<dbReference type="EMBL" id="UHEN01000001">
    <property type="protein sequence ID" value="SUN08129.1"/>
    <property type="molecule type" value="Genomic_DNA"/>
</dbReference>
<accession>A0A1Q8E5S8</accession>
<keyword evidence="1" id="KW-0812">Transmembrane</keyword>
<dbReference type="InterPro" id="IPR010738">
    <property type="entry name" value="DUF1310"/>
</dbReference>
<dbReference type="OrthoDB" id="2237686at2"/>
<proteinExistence type="predicted"/>
<reference evidence="3 5" key="3">
    <citation type="submission" date="2018-06" db="EMBL/GenBank/DDBJ databases">
        <authorList>
            <consortium name="Pathogen Informatics"/>
            <person name="Doyle S."/>
        </authorList>
    </citation>
    <scope>NUCLEOTIDE SEQUENCE [LARGE SCALE GENOMIC DNA]</scope>
    <source>
        <strain evidence="3 5">NCTC12957</strain>
    </source>
</reference>
<dbReference type="RefSeq" id="WP_075100040.1">
    <property type="nucleotide sequence ID" value="NZ_MSJL01000093.1"/>
</dbReference>
<dbReference type="Pfam" id="PF07006">
    <property type="entry name" value="DUF1310"/>
    <property type="match status" value="1"/>
</dbReference>
<dbReference type="Proteomes" id="UP000186437">
    <property type="component" value="Unassembled WGS sequence"/>
</dbReference>